<dbReference type="Proteomes" id="UP000298615">
    <property type="component" value="Chromosome"/>
</dbReference>
<dbReference type="PANTHER" id="PTHR30250">
    <property type="entry name" value="PST FAMILY PREDICTED COLANIC ACID TRANSPORTER"/>
    <property type="match status" value="1"/>
</dbReference>
<organism evidence="7 8">
    <name type="scientific">Vagococcus zengguangii</name>
    <dbReference type="NCBI Taxonomy" id="2571750"/>
    <lineage>
        <taxon>Bacteria</taxon>
        <taxon>Bacillati</taxon>
        <taxon>Bacillota</taxon>
        <taxon>Bacilli</taxon>
        <taxon>Lactobacillales</taxon>
        <taxon>Enterococcaceae</taxon>
        <taxon>Vagococcus</taxon>
    </lineage>
</organism>
<feature type="transmembrane region" description="Helical" evidence="6">
    <location>
        <begin position="154"/>
        <end position="174"/>
    </location>
</feature>
<evidence type="ECO:0000256" key="6">
    <source>
        <dbReference type="SAM" id="Phobius"/>
    </source>
</evidence>
<feature type="transmembrane region" description="Helical" evidence="6">
    <location>
        <begin position="92"/>
        <end position="110"/>
    </location>
</feature>
<dbReference type="InterPro" id="IPR050833">
    <property type="entry name" value="Poly_Biosynth_Transport"/>
</dbReference>
<feature type="transmembrane region" description="Helical" evidence="6">
    <location>
        <begin position="326"/>
        <end position="345"/>
    </location>
</feature>
<dbReference type="InterPro" id="IPR002797">
    <property type="entry name" value="Polysacc_synth"/>
</dbReference>
<feature type="transmembrane region" description="Helical" evidence="6">
    <location>
        <begin position="446"/>
        <end position="468"/>
    </location>
</feature>
<evidence type="ECO:0000256" key="4">
    <source>
        <dbReference type="ARBA" id="ARBA00022989"/>
    </source>
</evidence>
<sequence>MDNKASNTLLKGTVLLSVSAFLVKILSAIYRVPFQNIVGDEGFYVFQQVYPIYGIASIMALEGLPLFISKLVAESDDNIATLRLLNQLRRMIWLICVILCVFFLVFARFLAELMGDVQLTPLIRITAFLFLFVPNLALYRGYMQGKLLLEGTAVSQLIEQVLRVGVILVSAWMLQKGLLGDVYETGVVASSGALVGAAGAVMYIARVTRKENTLISFEHVSSEIHDTKALWKRLLAEGGMICLYAALLVIFQLVDSFIMKNALVASGVSELQAKIIKGAYDRGQPLAQVGMVISTALVVGQLPNLMQLKKEVGESYQTRFKQLMKLAAMVGLAATVGLIAIVPELNVGLFGDNKETFAIRLFVVVVALMSVIQMLQVIAQTNHANKLLFKISLLGMGAKLLTSFPLIYWLGSIGASISTILGLVVILALLYDKVYLREAGKHRPSYLLHLTVLLVLMYVVVMGVRLVWQGLPLEQFLNKRVSAILLSAAAALIGGGTFGYTVIKTHLITEEEYEVFSVNKVINKIKR</sequence>
<evidence type="ECO:0000313" key="8">
    <source>
        <dbReference type="Proteomes" id="UP000298615"/>
    </source>
</evidence>
<feature type="transmembrane region" description="Helical" evidence="6">
    <location>
        <begin position="413"/>
        <end position="434"/>
    </location>
</feature>
<dbReference type="Pfam" id="PF01943">
    <property type="entry name" value="Polysacc_synt"/>
    <property type="match status" value="1"/>
</dbReference>
<evidence type="ECO:0000256" key="2">
    <source>
        <dbReference type="ARBA" id="ARBA00022475"/>
    </source>
</evidence>
<keyword evidence="3 6" id="KW-0812">Transmembrane</keyword>
<accession>A0A4D7CS96</accession>
<feature type="transmembrane region" description="Helical" evidence="6">
    <location>
        <begin position="234"/>
        <end position="254"/>
    </location>
</feature>
<feature type="transmembrane region" description="Helical" evidence="6">
    <location>
        <begin position="357"/>
        <end position="375"/>
    </location>
</feature>
<dbReference type="PANTHER" id="PTHR30250:SF29">
    <property type="entry name" value="POLYSACCHARIDE BIOSYNTHESIS PROTEIN C-TERMINAL DOMAIN-CONTAINING PROTEIN"/>
    <property type="match status" value="1"/>
</dbReference>
<dbReference type="GO" id="GO:0005886">
    <property type="term" value="C:plasma membrane"/>
    <property type="evidence" value="ECO:0007669"/>
    <property type="project" value="UniProtKB-SubCell"/>
</dbReference>
<evidence type="ECO:0000256" key="3">
    <source>
        <dbReference type="ARBA" id="ARBA00022692"/>
    </source>
</evidence>
<dbReference type="AlphaFoldDB" id="A0A4D7CS96"/>
<feature type="transmembrane region" description="Helical" evidence="6">
    <location>
        <begin position="122"/>
        <end position="142"/>
    </location>
</feature>
<feature type="transmembrane region" description="Helical" evidence="6">
    <location>
        <begin position="12"/>
        <end position="30"/>
    </location>
</feature>
<feature type="transmembrane region" description="Helical" evidence="6">
    <location>
        <begin position="50"/>
        <end position="72"/>
    </location>
</feature>
<evidence type="ECO:0000256" key="1">
    <source>
        <dbReference type="ARBA" id="ARBA00004651"/>
    </source>
</evidence>
<dbReference type="EMBL" id="CP039712">
    <property type="protein sequence ID" value="QCI87125.1"/>
    <property type="molecule type" value="Genomic_DNA"/>
</dbReference>
<keyword evidence="8" id="KW-1185">Reference proteome</keyword>
<gene>
    <name evidence="7" type="ORF">FA707_09370</name>
</gene>
<comment type="subcellular location">
    <subcellularLocation>
        <location evidence="1">Cell membrane</location>
        <topology evidence="1">Multi-pass membrane protein</topology>
    </subcellularLocation>
</comment>
<dbReference type="RefSeq" id="WP_136953947.1">
    <property type="nucleotide sequence ID" value="NZ_CP039712.1"/>
</dbReference>
<keyword evidence="2" id="KW-1003">Cell membrane</keyword>
<evidence type="ECO:0000313" key="7">
    <source>
        <dbReference type="EMBL" id="QCI87125.1"/>
    </source>
</evidence>
<dbReference type="KEGG" id="vao:FA707_09370"/>
<protein>
    <submittedName>
        <fullName evidence="7">Polysaccharide biosynthesis protein</fullName>
    </submittedName>
</protein>
<reference evidence="7 8" key="1">
    <citation type="submission" date="2019-04" db="EMBL/GenBank/DDBJ databases">
        <title>Vagococcus sp. nov., isolated from faeces of yaks (Bos grunniens).</title>
        <authorList>
            <person name="Ge Y."/>
        </authorList>
    </citation>
    <scope>NUCLEOTIDE SEQUENCE [LARGE SCALE GENOMIC DNA]</scope>
    <source>
        <strain evidence="7 8">MN-17</strain>
    </source>
</reference>
<proteinExistence type="predicted"/>
<keyword evidence="4 6" id="KW-1133">Transmembrane helix</keyword>
<name>A0A4D7CS96_9ENTE</name>
<evidence type="ECO:0000256" key="5">
    <source>
        <dbReference type="ARBA" id="ARBA00023136"/>
    </source>
</evidence>
<feature type="transmembrane region" description="Helical" evidence="6">
    <location>
        <begin position="480"/>
        <end position="503"/>
    </location>
</feature>
<feature type="transmembrane region" description="Helical" evidence="6">
    <location>
        <begin position="186"/>
        <end position="205"/>
    </location>
</feature>
<keyword evidence="5 6" id="KW-0472">Membrane</keyword>
<dbReference type="InterPro" id="IPR024923">
    <property type="entry name" value="PG_synth_SpoVB"/>
</dbReference>
<dbReference type="CDD" id="cd13124">
    <property type="entry name" value="MATE_SpoVB_like"/>
    <property type="match status" value="1"/>
</dbReference>